<gene>
    <name evidence="2" type="ORF">ST47_g278</name>
</gene>
<organism evidence="2 3">
    <name type="scientific">Didymella rabiei</name>
    <name type="common">Chickpea ascochyta blight fungus</name>
    <name type="synonym">Mycosphaerella rabiei</name>
    <dbReference type="NCBI Taxonomy" id="5454"/>
    <lineage>
        <taxon>Eukaryota</taxon>
        <taxon>Fungi</taxon>
        <taxon>Dikarya</taxon>
        <taxon>Ascomycota</taxon>
        <taxon>Pezizomycotina</taxon>
        <taxon>Dothideomycetes</taxon>
        <taxon>Pleosporomycetidae</taxon>
        <taxon>Pleosporales</taxon>
        <taxon>Pleosporineae</taxon>
        <taxon>Didymellaceae</taxon>
        <taxon>Ascochyta</taxon>
    </lineage>
</organism>
<evidence type="ECO:0000313" key="3">
    <source>
        <dbReference type="Proteomes" id="UP000076837"/>
    </source>
</evidence>
<comment type="caution">
    <text evidence="2">The sequence shown here is derived from an EMBL/GenBank/DDBJ whole genome shotgun (WGS) entry which is preliminary data.</text>
</comment>
<dbReference type="AlphaFoldDB" id="A0A163MBR3"/>
<evidence type="ECO:0000313" key="2">
    <source>
        <dbReference type="EMBL" id="KZM28572.1"/>
    </source>
</evidence>
<accession>A0A163MBR3</accession>
<evidence type="ECO:0000256" key="1">
    <source>
        <dbReference type="SAM" id="MobiDB-lite"/>
    </source>
</evidence>
<feature type="region of interest" description="Disordered" evidence="1">
    <location>
        <begin position="79"/>
        <end position="99"/>
    </location>
</feature>
<dbReference type="Proteomes" id="UP000076837">
    <property type="component" value="Unassembled WGS sequence"/>
</dbReference>
<name>A0A163MBR3_DIDRA</name>
<keyword evidence="3" id="KW-1185">Reference proteome</keyword>
<dbReference type="EMBL" id="JYNV01000011">
    <property type="protein sequence ID" value="KZM28572.1"/>
    <property type="molecule type" value="Genomic_DNA"/>
</dbReference>
<proteinExistence type="predicted"/>
<reference evidence="2 3" key="1">
    <citation type="journal article" date="2016" name="Sci. Rep.">
        <title>Draft genome sequencing and secretome analysis of fungal phytopathogen Ascochyta rabiei provides insight into the necrotrophic effector repertoire.</title>
        <authorList>
            <person name="Verma S."/>
            <person name="Gazara R.K."/>
            <person name="Nizam S."/>
            <person name="Parween S."/>
            <person name="Chattopadhyay D."/>
            <person name="Verma P.K."/>
        </authorList>
    </citation>
    <scope>NUCLEOTIDE SEQUENCE [LARGE SCALE GENOMIC DNA]</scope>
    <source>
        <strain evidence="2 3">ArDII</strain>
    </source>
</reference>
<protein>
    <submittedName>
        <fullName evidence="2">Uncharacterized protein</fullName>
    </submittedName>
</protein>
<sequence>MSDGLSTYPLSPDLVTDYTSTVNDARAMRIAEIMTDFRNLQHYLSQLRATPTAEEYYLEGYSLLRSCASEAQTILQTPFSASTGASTGDPERERQQLKTSRTQAIFQRYSKLMARCEMYVNRLCLASILLYHPSFFAPTAAANGFGKELLAITDTYVESTLRSQDTAQGKWLAEDPSLSQIQQQLMRR</sequence>